<gene>
    <name evidence="12" type="primary">nuoB</name>
    <name evidence="17" type="ORF">JQN83_17835</name>
</gene>
<keyword evidence="3 12" id="KW-1003">Cell membrane</keyword>
<proteinExistence type="inferred from homology"/>
<feature type="binding site" evidence="12">
    <location>
        <position position="33"/>
    </location>
    <ligand>
        <name>[4Fe-4S] cluster</name>
        <dbReference type="ChEBI" id="CHEBI:49883"/>
    </ligand>
</feature>
<keyword evidence="7 12" id="KW-1278">Translocase</keyword>
<feature type="region of interest" description="Disordered" evidence="14">
    <location>
        <begin position="151"/>
        <end position="195"/>
    </location>
</feature>
<comment type="catalytic activity">
    <reaction evidence="12">
        <text>a quinone + NADH + 5 H(+)(in) = a quinol + NAD(+) + 4 H(+)(out)</text>
        <dbReference type="Rhea" id="RHEA:57888"/>
        <dbReference type="ChEBI" id="CHEBI:15378"/>
        <dbReference type="ChEBI" id="CHEBI:24646"/>
        <dbReference type="ChEBI" id="CHEBI:57540"/>
        <dbReference type="ChEBI" id="CHEBI:57945"/>
        <dbReference type="ChEBI" id="CHEBI:132124"/>
    </reaction>
</comment>
<dbReference type="PANTHER" id="PTHR11995:SF33">
    <property type="entry name" value="NADH-QUINONE OXIDOREDUCTASE SUBUNIT B 2"/>
    <property type="match status" value="1"/>
</dbReference>
<evidence type="ECO:0000256" key="15">
    <source>
        <dbReference type="SAM" id="Phobius"/>
    </source>
</evidence>
<keyword evidence="5 12" id="KW-0874">Quinone</keyword>
<dbReference type="SUPFAM" id="SSF56770">
    <property type="entry name" value="HydA/Nqo6-like"/>
    <property type="match status" value="1"/>
</dbReference>
<dbReference type="Proteomes" id="UP000671399">
    <property type="component" value="Unassembled WGS sequence"/>
</dbReference>
<dbReference type="EMBL" id="JAGFWR010000009">
    <property type="protein sequence ID" value="MBO4162658.1"/>
    <property type="molecule type" value="Genomic_DNA"/>
</dbReference>
<dbReference type="Pfam" id="PF01058">
    <property type="entry name" value="Oxidored_q6"/>
    <property type="match status" value="1"/>
</dbReference>
<keyword evidence="15" id="KW-0812">Transmembrane</keyword>
<evidence type="ECO:0000256" key="8">
    <source>
        <dbReference type="ARBA" id="ARBA00023004"/>
    </source>
</evidence>
<evidence type="ECO:0000256" key="1">
    <source>
        <dbReference type="ARBA" id="ARBA00009173"/>
    </source>
</evidence>
<dbReference type="HAMAP" id="MF_01356">
    <property type="entry name" value="NDH1_NuoB"/>
    <property type="match status" value="1"/>
</dbReference>
<evidence type="ECO:0000256" key="14">
    <source>
        <dbReference type="SAM" id="MobiDB-lite"/>
    </source>
</evidence>
<evidence type="ECO:0000256" key="10">
    <source>
        <dbReference type="ARBA" id="ARBA00023027"/>
    </source>
</evidence>
<feature type="binding site" evidence="12">
    <location>
        <position position="32"/>
    </location>
    <ligand>
        <name>[4Fe-4S] cluster</name>
        <dbReference type="ChEBI" id="CHEBI:49883"/>
    </ligand>
</feature>
<evidence type="ECO:0000256" key="5">
    <source>
        <dbReference type="ARBA" id="ARBA00022719"/>
    </source>
</evidence>
<keyword evidence="11 12" id="KW-0472">Membrane</keyword>
<feature type="binding site" evidence="12">
    <location>
        <position position="128"/>
    </location>
    <ligand>
        <name>[4Fe-4S] cluster</name>
        <dbReference type="ChEBI" id="CHEBI:49883"/>
    </ligand>
</feature>
<dbReference type="EC" id="7.1.1.-" evidence="12"/>
<dbReference type="Gene3D" id="3.40.50.12280">
    <property type="match status" value="1"/>
</dbReference>
<evidence type="ECO:0000256" key="9">
    <source>
        <dbReference type="ARBA" id="ARBA00023014"/>
    </source>
</evidence>
<protein>
    <recommendedName>
        <fullName evidence="12">NADH-quinone oxidoreductase subunit B</fullName>
        <ecNumber evidence="12">7.1.1.-</ecNumber>
    </recommendedName>
    <alternativeName>
        <fullName evidence="12">NADH dehydrogenase I subunit B</fullName>
    </alternativeName>
    <alternativeName>
        <fullName evidence="12">NDH-1 subunit B</fullName>
    </alternativeName>
</protein>
<evidence type="ECO:0000256" key="2">
    <source>
        <dbReference type="ARBA" id="ARBA00022448"/>
    </source>
</evidence>
<comment type="subcellular location">
    <subcellularLocation>
        <location evidence="12">Cell membrane</location>
        <topology evidence="12">Peripheral membrane protein</topology>
        <orientation evidence="12">Cytoplasmic side</orientation>
    </subcellularLocation>
</comment>
<evidence type="ECO:0000256" key="11">
    <source>
        <dbReference type="ARBA" id="ARBA00023136"/>
    </source>
</evidence>
<name>A0ABS3VAK1_9ACTN</name>
<comment type="function">
    <text evidence="12">NDH-1 shuttles electrons from NADH, via FMN and iron-sulfur (Fe-S) centers, to quinones in the respiratory chain. The immediate electron acceptor for the enzyme in this species is believed to be a menaquinone. Couples the redox reaction to proton translocation (for every two electrons transferred, four hydrogen ions are translocated across the cytoplasmic membrane), and thus conserves the redox energy in a proton gradient.</text>
</comment>
<keyword evidence="4 12" id="KW-0004">4Fe-4S</keyword>
<keyword evidence="10 12" id="KW-0520">NAD</keyword>
<comment type="caution">
    <text evidence="17">The sequence shown here is derived from an EMBL/GenBank/DDBJ whole genome shotgun (WGS) entry which is preliminary data.</text>
</comment>
<evidence type="ECO:0000256" key="7">
    <source>
        <dbReference type="ARBA" id="ARBA00022967"/>
    </source>
</evidence>
<feature type="transmembrane region" description="Helical" evidence="15">
    <location>
        <begin position="21"/>
        <end position="39"/>
    </location>
</feature>
<feature type="binding site" evidence="12">
    <location>
        <position position="98"/>
    </location>
    <ligand>
        <name>[4Fe-4S] cluster</name>
        <dbReference type="ChEBI" id="CHEBI:49883"/>
    </ligand>
</feature>
<dbReference type="NCBIfam" id="NF005012">
    <property type="entry name" value="PRK06411.1"/>
    <property type="match status" value="1"/>
</dbReference>
<feature type="domain" description="NADH:ubiquinone oxidoreductase-like 20kDa subunit" evidence="16">
    <location>
        <begin position="32"/>
        <end position="141"/>
    </location>
</feature>
<keyword evidence="9 12" id="KW-0411">Iron-sulfur</keyword>
<organism evidence="17 18">
    <name type="scientific">Micromonospora antibiotica</name>
    <dbReference type="NCBI Taxonomy" id="2807623"/>
    <lineage>
        <taxon>Bacteria</taxon>
        <taxon>Bacillati</taxon>
        <taxon>Actinomycetota</taxon>
        <taxon>Actinomycetes</taxon>
        <taxon>Micromonosporales</taxon>
        <taxon>Micromonosporaceae</taxon>
        <taxon>Micromonospora</taxon>
    </lineage>
</organism>
<comment type="similarity">
    <text evidence="1 12 13">Belongs to the complex I 20 kDa subunit family.</text>
</comment>
<evidence type="ECO:0000256" key="3">
    <source>
        <dbReference type="ARBA" id="ARBA00022475"/>
    </source>
</evidence>
<keyword evidence="6 12" id="KW-0479">Metal-binding</keyword>
<dbReference type="InterPro" id="IPR006137">
    <property type="entry name" value="NADH_UbQ_OxRdtase-like_20kDa"/>
</dbReference>
<keyword evidence="8 12" id="KW-0408">Iron</keyword>
<evidence type="ECO:0000256" key="4">
    <source>
        <dbReference type="ARBA" id="ARBA00022485"/>
    </source>
</evidence>
<dbReference type="InterPro" id="IPR006138">
    <property type="entry name" value="NADH_UQ_OxRdtase_20Kd_su"/>
</dbReference>
<reference evidence="17 18" key="1">
    <citation type="submission" date="2021-03" db="EMBL/GenBank/DDBJ databases">
        <authorList>
            <person name="Lee D.-H."/>
        </authorList>
    </citation>
    <scope>NUCLEOTIDE SEQUENCE [LARGE SCALE GENOMIC DNA]</scope>
    <source>
        <strain evidence="17 18">MMS20-R2-23</strain>
    </source>
</reference>
<evidence type="ECO:0000256" key="13">
    <source>
        <dbReference type="RuleBase" id="RU004464"/>
    </source>
</evidence>
<evidence type="ECO:0000313" key="17">
    <source>
        <dbReference type="EMBL" id="MBO4162658.1"/>
    </source>
</evidence>
<evidence type="ECO:0000313" key="18">
    <source>
        <dbReference type="Proteomes" id="UP000671399"/>
    </source>
</evidence>
<dbReference type="PANTHER" id="PTHR11995">
    <property type="entry name" value="NADH DEHYDROGENASE"/>
    <property type="match status" value="1"/>
</dbReference>
<dbReference type="RefSeq" id="WP_208568258.1">
    <property type="nucleotide sequence ID" value="NZ_JAGFWR010000009.1"/>
</dbReference>
<sequence>MQLPAVLGEPIRFVLNWGRRYSLWVFNFGLACCAIEFIATSMGRHDFIRLGVIPFAHGPRQADLMVVSGTVTDKMAPAIKRLYDQMPEPKYVISFGACSNCGGPYWDSYSVTKGVDQLIPVDVYVPGCPPRPEALLHGILRLQEKIAAEQSGIGGVDRTDPLAPLADVTPSDGTPPRPADSLTAPLIHPPTPSTP</sequence>
<evidence type="ECO:0000256" key="6">
    <source>
        <dbReference type="ARBA" id="ARBA00022723"/>
    </source>
</evidence>
<accession>A0ABS3VAK1</accession>
<keyword evidence="15" id="KW-1133">Transmembrane helix</keyword>
<evidence type="ECO:0000259" key="16">
    <source>
        <dbReference type="Pfam" id="PF01058"/>
    </source>
</evidence>
<comment type="cofactor">
    <cofactor evidence="12">
        <name>[4Fe-4S] cluster</name>
        <dbReference type="ChEBI" id="CHEBI:49883"/>
    </cofactor>
    <text evidence="12">Binds 1 [4Fe-4S] cluster.</text>
</comment>
<keyword evidence="2 12" id="KW-0813">Transport</keyword>
<keyword evidence="18" id="KW-1185">Reference proteome</keyword>
<comment type="subunit">
    <text evidence="12">NDH-1 is composed of 14 different subunits. Subunits NuoB, C, D, E, F, and G constitute the peripheral sector of the complex.</text>
</comment>
<dbReference type="NCBIfam" id="TIGR01957">
    <property type="entry name" value="nuoB_fam"/>
    <property type="match status" value="1"/>
</dbReference>
<evidence type="ECO:0000256" key="12">
    <source>
        <dbReference type="HAMAP-Rule" id="MF_01356"/>
    </source>
</evidence>